<gene>
    <name evidence="1" type="ORF">B0E33_22890</name>
</gene>
<dbReference type="EMBL" id="CP019630">
    <property type="protein sequence ID" value="AQQ06069.1"/>
    <property type="molecule type" value="Genomic_DNA"/>
</dbReference>
<keyword evidence="2" id="KW-1185">Reference proteome</keyword>
<proteinExistence type="predicted"/>
<protein>
    <submittedName>
        <fullName evidence="1">Uncharacterized protein</fullName>
    </submittedName>
</protein>
<name>A0ABM6I6J9_9HYPH</name>
<accession>A0ABM6I6J9</accession>
<evidence type="ECO:0000313" key="2">
    <source>
        <dbReference type="Proteomes" id="UP000188174"/>
    </source>
</evidence>
<reference evidence="1 2" key="1">
    <citation type="submission" date="2017-02" db="EMBL/GenBank/DDBJ databases">
        <authorList>
            <person name="Jeong S."/>
        </authorList>
    </citation>
    <scope>NUCLEOTIDE SEQUENCE [LARGE SCALE GENOMIC DNA]</scope>
    <source>
        <strain evidence="1 2">RMAR6-6</strain>
    </source>
</reference>
<sequence>MFRASWSCQTHLRHCSEGLSFSEGKSVRLHRNLALDSAIKEVAAALPNTSIDAQELDRILANFPEAAVSIWQPESVKA</sequence>
<organism evidence="1 2">
    <name type="scientific">Roseibium algicola</name>
    <dbReference type="NCBI Taxonomy" id="2857014"/>
    <lineage>
        <taxon>Bacteria</taxon>
        <taxon>Pseudomonadati</taxon>
        <taxon>Pseudomonadota</taxon>
        <taxon>Alphaproteobacteria</taxon>
        <taxon>Hyphomicrobiales</taxon>
        <taxon>Stappiaceae</taxon>
        <taxon>Roseibium</taxon>
    </lineage>
</organism>
<dbReference type="Proteomes" id="UP000188174">
    <property type="component" value="Chromosome"/>
</dbReference>
<evidence type="ECO:0000313" key="1">
    <source>
        <dbReference type="EMBL" id="AQQ06069.1"/>
    </source>
</evidence>